<dbReference type="InterPro" id="IPR003593">
    <property type="entry name" value="AAA+_ATPase"/>
</dbReference>
<dbReference type="Proteomes" id="UP000033648">
    <property type="component" value="Unassembled WGS sequence"/>
</dbReference>
<accession>A0A0F4KVZ3</accession>
<proteinExistence type="inferred from homology"/>
<dbReference type="Gene3D" id="3.40.50.300">
    <property type="entry name" value="P-loop containing nucleotide triphosphate hydrolases"/>
    <property type="match status" value="1"/>
</dbReference>
<evidence type="ECO:0000313" key="8">
    <source>
        <dbReference type="EMBL" id="KJY49396.1"/>
    </source>
</evidence>
<evidence type="ECO:0000256" key="2">
    <source>
        <dbReference type="ARBA" id="ARBA00005417"/>
    </source>
</evidence>
<evidence type="ECO:0000256" key="4">
    <source>
        <dbReference type="ARBA" id="ARBA00022741"/>
    </source>
</evidence>
<comment type="caution">
    <text evidence="8">The sequence shown here is derived from an EMBL/GenBank/DDBJ whole genome shotgun (WGS) entry which is preliminary data.</text>
</comment>
<evidence type="ECO:0000256" key="5">
    <source>
        <dbReference type="ARBA" id="ARBA00022840"/>
    </source>
</evidence>
<dbReference type="GO" id="GO:0005524">
    <property type="term" value="F:ATP binding"/>
    <property type="evidence" value="ECO:0007669"/>
    <property type="project" value="UniProtKB-KW"/>
</dbReference>
<dbReference type="CDD" id="cd03230">
    <property type="entry name" value="ABC_DR_subfamily_A"/>
    <property type="match status" value="1"/>
</dbReference>
<evidence type="ECO:0000313" key="9">
    <source>
        <dbReference type="Proteomes" id="UP000033648"/>
    </source>
</evidence>
<organism evidence="8 9">
    <name type="scientific">Bifidobacterium asteroides</name>
    <dbReference type="NCBI Taxonomy" id="1684"/>
    <lineage>
        <taxon>Bacteria</taxon>
        <taxon>Bacillati</taxon>
        <taxon>Actinomycetota</taxon>
        <taxon>Actinomycetes</taxon>
        <taxon>Bifidobacteriales</taxon>
        <taxon>Bifidobacteriaceae</taxon>
        <taxon>Bifidobacterium</taxon>
    </lineage>
</organism>
<name>A0A0F4KVZ3_9BIFI</name>
<dbReference type="PROSITE" id="PS00211">
    <property type="entry name" value="ABC_TRANSPORTER_1"/>
    <property type="match status" value="1"/>
</dbReference>
<dbReference type="SUPFAM" id="SSF52540">
    <property type="entry name" value="P-loop containing nucleoside triphosphate hydrolases"/>
    <property type="match status" value="1"/>
</dbReference>
<dbReference type="PATRIC" id="fig|1684.4.peg.1601"/>
<dbReference type="SMART" id="SM00382">
    <property type="entry name" value="AAA"/>
    <property type="match status" value="1"/>
</dbReference>
<dbReference type="GO" id="GO:0005886">
    <property type="term" value="C:plasma membrane"/>
    <property type="evidence" value="ECO:0007669"/>
    <property type="project" value="UniProtKB-SubCell"/>
</dbReference>
<evidence type="ECO:0000259" key="7">
    <source>
        <dbReference type="PROSITE" id="PS50893"/>
    </source>
</evidence>
<dbReference type="InterPro" id="IPR027417">
    <property type="entry name" value="P-loop_NTPase"/>
</dbReference>
<keyword evidence="6" id="KW-0046">Antibiotic resistance</keyword>
<dbReference type="OrthoDB" id="9804819at2"/>
<evidence type="ECO:0000256" key="1">
    <source>
        <dbReference type="ARBA" id="ARBA00004202"/>
    </source>
</evidence>
<dbReference type="PROSITE" id="PS50893">
    <property type="entry name" value="ABC_TRANSPORTER_2"/>
    <property type="match status" value="1"/>
</dbReference>
<dbReference type="InterPro" id="IPR003439">
    <property type="entry name" value="ABC_transporter-like_ATP-bd"/>
</dbReference>
<reference evidence="8 9" key="1">
    <citation type="submission" date="2014-12" db="EMBL/GenBank/DDBJ databases">
        <title>Comparative genomics of the lactic acid bacteria isolated from the honey bee gut.</title>
        <authorList>
            <person name="Ellegaard K.M."/>
            <person name="Tamarit D."/>
            <person name="Javelind E."/>
            <person name="Olofsson T."/>
            <person name="Andersson S.G."/>
            <person name="Vasquez A."/>
        </authorList>
    </citation>
    <scope>NUCLEOTIDE SEQUENCE [LARGE SCALE GENOMIC DNA]</scope>
    <source>
        <strain evidence="8 9">Bin2</strain>
    </source>
</reference>
<protein>
    <submittedName>
        <fullName evidence="8">ABC transporter, ATP binding protein</fullName>
    </submittedName>
</protein>
<gene>
    <name evidence="8" type="ORF">JF69_14920</name>
</gene>
<keyword evidence="4" id="KW-0547">Nucleotide-binding</keyword>
<dbReference type="EMBL" id="JWME01000013">
    <property type="protein sequence ID" value="KJY49396.1"/>
    <property type="molecule type" value="Genomic_DNA"/>
</dbReference>
<dbReference type="GO" id="GO:0046677">
    <property type="term" value="P:response to antibiotic"/>
    <property type="evidence" value="ECO:0007669"/>
    <property type="project" value="UniProtKB-KW"/>
</dbReference>
<feature type="domain" description="ABC transporter" evidence="7">
    <location>
        <begin position="6"/>
        <end position="232"/>
    </location>
</feature>
<keyword evidence="5" id="KW-0067">ATP-binding</keyword>
<evidence type="ECO:0000256" key="6">
    <source>
        <dbReference type="ARBA" id="ARBA00023251"/>
    </source>
</evidence>
<dbReference type="Pfam" id="PF00005">
    <property type="entry name" value="ABC_tran"/>
    <property type="match status" value="1"/>
</dbReference>
<dbReference type="InterPro" id="IPR017871">
    <property type="entry name" value="ABC_transporter-like_CS"/>
</dbReference>
<keyword evidence="3" id="KW-0813">Transport</keyword>
<dbReference type="PANTHER" id="PTHR42711">
    <property type="entry name" value="ABC TRANSPORTER ATP-BINDING PROTEIN"/>
    <property type="match status" value="1"/>
</dbReference>
<dbReference type="InterPro" id="IPR050763">
    <property type="entry name" value="ABC_transporter_ATP-binding"/>
</dbReference>
<dbReference type="GO" id="GO:0016887">
    <property type="term" value="F:ATP hydrolysis activity"/>
    <property type="evidence" value="ECO:0007669"/>
    <property type="project" value="InterPro"/>
</dbReference>
<comment type="similarity">
    <text evidence="2">Belongs to the ABC transporter superfamily.</text>
</comment>
<dbReference type="PANTHER" id="PTHR42711:SF5">
    <property type="entry name" value="ABC TRANSPORTER ATP-BINDING PROTEIN NATA"/>
    <property type="match status" value="1"/>
</dbReference>
<evidence type="ECO:0000256" key="3">
    <source>
        <dbReference type="ARBA" id="ARBA00022448"/>
    </source>
</evidence>
<dbReference type="AlphaFoldDB" id="A0A0F4KVZ3"/>
<comment type="subcellular location">
    <subcellularLocation>
        <location evidence="1">Cell membrane</location>
        <topology evidence="1">Peripheral membrane protein</topology>
    </subcellularLocation>
</comment>
<sequence>MGNIEVSVLNLTVRIKNKTILSHLSLEVEEGAFHGVIGPNGAGKTTLFTVLEGLQKPVEGTVSVLGKTPYPRNLALLRQIGIQPQKSSFFPKTTLLEHLTAVADIYQVPRSRVDDLIDALKLDHVASNKVESLSGGEQQRLAIATAVVHHPRLLFLDEPTAALDPESRHDLVSLLKSNQQLAATVLYTTHHLDEAERLCSMVSILANKHILVTASPSKLIAQAEMESTILLPNALDHADQVAHLVGDDYVKVTPDGLTVRTRDTGVTFAKLVDSGINTSQAQVKDGRLEDVYLRLLEKENVK</sequence>